<sequence length="371" mass="41632">MKVLITNNRLEFRGGAESFVRDLARNLQSFGHTVMAYSSDLGQRDRLLTYDQVPVTTDLANLPFKPDIIHAQHHLDAITAIAALPGVPAVYHIHGAVWRDRPPIHPAIKHYLAMSRTIRERAMIENNIPPSDITVFLNSVDLHRFQRIRNLPEKPLRALFYNPNHGPQSPVYQTIREAAETCGLTLDAIGYHFSNMINNPQEVLSTYDVVFASGLSAIDALASGCAVIVVGANGCGPLICRENYDRLRTVNFSIPINSPPPSVAGIIEEIRRYSQEDATAICQTLRHDADQQRSTRDLIRIYESVIQQYHDHPPSLEDQMLGLSNYLRTLVPLIKMVDDNQCQNGMPAYKAEAIDELSNHLLNIVNIIRHP</sequence>
<proteinExistence type="predicted"/>
<dbReference type="Gene3D" id="3.40.50.2000">
    <property type="entry name" value="Glycogen Phosphorylase B"/>
    <property type="match status" value="1"/>
</dbReference>
<organism evidence="2 3">
    <name type="scientific">Phragmitibacter flavus</name>
    <dbReference type="NCBI Taxonomy" id="2576071"/>
    <lineage>
        <taxon>Bacteria</taxon>
        <taxon>Pseudomonadati</taxon>
        <taxon>Verrucomicrobiota</taxon>
        <taxon>Verrucomicrobiia</taxon>
        <taxon>Verrucomicrobiales</taxon>
        <taxon>Verrucomicrobiaceae</taxon>
        <taxon>Phragmitibacter</taxon>
    </lineage>
</organism>
<accession>A0A5R8KFV9</accession>
<evidence type="ECO:0000313" key="3">
    <source>
        <dbReference type="Proteomes" id="UP000306196"/>
    </source>
</evidence>
<dbReference type="Proteomes" id="UP000306196">
    <property type="component" value="Unassembled WGS sequence"/>
</dbReference>
<dbReference type="OrthoDB" id="192940at2"/>
<dbReference type="EMBL" id="VAUV01000006">
    <property type="protein sequence ID" value="TLD71197.1"/>
    <property type="molecule type" value="Genomic_DNA"/>
</dbReference>
<gene>
    <name evidence="2" type="ORF">FEM03_09850</name>
</gene>
<evidence type="ECO:0000259" key="1">
    <source>
        <dbReference type="Pfam" id="PF13439"/>
    </source>
</evidence>
<feature type="domain" description="Glycosyltransferase subfamily 4-like N-terminal" evidence="1">
    <location>
        <begin position="14"/>
        <end position="144"/>
    </location>
</feature>
<dbReference type="SUPFAM" id="SSF53756">
    <property type="entry name" value="UDP-Glycosyltransferase/glycogen phosphorylase"/>
    <property type="match status" value="1"/>
</dbReference>
<evidence type="ECO:0000313" key="2">
    <source>
        <dbReference type="EMBL" id="TLD71197.1"/>
    </source>
</evidence>
<comment type="caution">
    <text evidence="2">The sequence shown here is derived from an EMBL/GenBank/DDBJ whole genome shotgun (WGS) entry which is preliminary data.</text>
</comment>
<dbReference type="InterPro" id="IPR028098">
    <property type="entry name" value="Glyco_trans_4-like_N"/>
</dbReference>
<reference evidence="2 3" key="1">
    <citation type="submission" date="2019-05" db="EMBL/GenBank/DDBJ databases">
        <title>Verrucobacter flavum gen. nov., sp. nov. a new member of the family Verrucomicrobiaceae.</title>
        <authorList>
            <person name="Szuroczki S."/>
            <person name="Abbaszade G."/>
            <person name="Szabo A."/>
            <person name="Felfoldi T."/>
            <person name="Schumann P."/>
            <person name="Boka K."/>
            <person name="Keki Z."/>
            <person name="Toumi M."/>
            <person name="Toth E."/>
        </authorList>
    </citation>
    <scope>NUCLEOTIDE SEQUENCE [LARGE SCALE GENOMIC DNA]</scope>
    <source>
        <strain evidence="2 3">MG-N-17</strain>
    </source>
</reference>
<dbReference type="AlphaFoldDB" id="A0A5R8KFV9"/>
<protein>
    <submittedName>
        <fullName evidence="2">Glycosyltransferase family 4 protein</fullName>
    </submittedName>
</protein>
<name>A0A5R8KFV9_9BACT</name>
<dbReference type="RefSeq" id="WP_138086051.1">
    <property type="nucleotide sequence ID" value="NZ_VAUV01000006.1"/>
</dbReference>
<dbReference type="GO" id="GO:0016757">
    <property type="term" value="F:glycosyltransferase activity"/>
    <property type="evidence" value="ECO:0007669"/>
    <property type="project" value="UniProtKB-ARBA"/>
</dbReference>
<keyword evidence="3" id="KW-1185">Reference proteome</keyword>
<dbReference type="Pfam" id="PF13439">
    <property type="entry name" value="Glyco_transf_4"/>
    <property type="match status" value="1"/>
</dbReference>
<keyword evidence="2" id="KW-0808">Transferase</keyword>